<accession>A0A845ULX4</accession>
<feature type="domain" description="Dienelactone hydrolase" evidence="1">
    <location>
        <begin position="19"/>
        <end position="237"/>
    </location>
</feature>
<evidence type="ECO:0000313" key="2">
    <source>
        <dbReference type="EMBL" id="NDU42628.1"/>
    </source>
</evidence>
<dbReference type="AlphaFoldDB" id="A0A845ULX4"/>
<comment type="caution">
    <text evidence="2">The sequence shown here is derived from an EMBL/GenBank/DDBJ whole genome shotgun (WGS) entry which is preliminary data.</text>
</comment>
<organism evidence="2">
    <name type="scientific">Acidithiobacillus ferrianus</name>
    <dbReference type="NCBI Taxonomy" id="2678518"/>
    <lineage>
        <taxon>Bacteria</taxon>
        <taxon>Pseudomonadati</taxon>
        <taxon>Pseudomonadota</taxon>
        <taxon>Acidithiobacillia</taxon>
        <taxon>Acidithiobacillales</taxon>
        <taxon>Acidithiobacillaceae</taxon>
        <taxon>Acidithiobacillus</taxon>
    </lineage>
</organism>
<dbReference type="PANTHER" id="PTHR22946:SF0">
    <property type="entry name" value="DIENELACTONE HYDROLASE DOMAIN-CONTAINING PROTEIN"/>
    <property type="match status" value="1"/>
</dbReference>
<dbReference type="InterPro" id="IPR029058">
    <property type="entry name" value="AB_hydrolase_fold"/>
</dbReference>
<proteinExistence type="predicted"/>
<dbReference type="InterPro" id="IPR002925">
    <property type="entry name" value="Dienelactn_hydro"/>
</dbReference>
<reference evidence="2" key="1">
    <citation type="submission" date="2019-11" db="EMBL/GenBank/DDBJ databases">
        <title>Acidithiobacillus ferrianus sp. nov.: a facultatively anaerobic and extremely acidophilic chemolithoautotroph.</title>
        <authorList>
            <person name="Norris P.R."/>
            <person name="Falagan C."/>
            <person name="Moya-Beltran A."/>
            <person name="Castro M."/>
            <person name="Quatrini R."/>
            <person name="Johnson D.B."/>
        </authorList>
    </citation>
    <scope>NUCLEOTIDE SEQUENCE [LARGE SCALE GENOMIC DNA]</scope>
    <source>
        <strain evidence="2">MG</strain>
    </source>
</reference>
<name>A0A845ULX4_9PROT</name>
<dbReference type="EMBL" id="WNJL01000034">
    <property type="protein sequence ID" value="NDU42628.1"/>
    <property type="molecule type" value="Genomic_DNA"/>
</dbReference>
<dbReference type="InterPro" id="IPR050261">
    <property type="entry name" value="FrsA_esterase"/>
</dbReference>
<dbReference type="SUPFAM" id="SSF53474">
    <property type="entry name" value="alpha/beta-Hydrolases"/>
    <property type="match status" value="1"/>
</dbReference>
<keyword evidence="2" id="KW-0378">Hydrolase</keyword>
<sequence length="245" mass="26329">MSIEESVLEYQDGDDTLLGYLVRPSFTSVVRPAVLVVPEWWGLNTYAKHRARQLAESGYVALAADMYGNGAVTENPEVAASRAQQFRTGAVARARIRAAFDALQAQPEVDRDRVGAVGFCFGGSVVLELARSGAPVRSVTCFHGSLSTPLPAQRGIITSSVLVLHGADDSFISNEEVIAFGEEMRAAKADWQLLSLGGAVHSFSNPEADQAGITGIAFHPASARRAWRIFESFLQETLACREGDA</sequence>
<dbReference type="Pfam" id="PF01738">
    <property type="entry name" value="DLH"/>
    <property type="match status" value="1"/>
</dbReference>
<protein>
    <submittedName>
        <fullName evidence="2">Dienelactone hydrolase family protein</fullName>
    </submittedName>
</protein>
<dbReference type="RefSeq" id="WP_163097872.1">
    <property type="nucleotide sequence ID" value="NZ_CP127523.1"/>
</dbReference>
<dbReference type="Gene3D" id="3.40.50.1820">
    <property type="entry name" value="alpha/beta hydrolase"/>
    <property type="match status" value="1"/>
</dbReference>
<evidence type="ECO:0000259" key="1">
    <source>
        <dbReference type="Pfam" id="PF01738"/>
    </source>
</evidence>
<gene>
    <name evidence="2" type="ORF">GL267_08240</name>
</gene>
<dbReference type="PANTHER" id="PTHR22946">
    <property type="entry name" value="DIENELACTONE HYDROLASE DOMAIN-CONTAINING PROTEIN-RELATED"/>
    <property type="match status" value="1"/>
</dbReference>
<dbReference type="GO" id="GO:0016787">
    <property type="term" value="F:hydrolase activity"/>
    <property type="evidence" value="ECO:0007669"/>
    <property type="project" value="UniProtKB-KW"/>
</dbReference>